<dbReference type="InterPro" id="IPR027417">
    <property type="entry name" value="P-loop_NTPase"/>
</dbReference>
<dbReference type="PANTHER" id="PTHR37807">
    <property type="entry name" value="OS07G0160300 PROTEIN"/>
    <property type="match status" value="1"/>
</dbReference>
<evidence type="ECO:0000313" key="2">
    <source>
        <dbReference type="Proteomes" id="UP000198891"/>
    </source>
</evidence>
<gene>
    <name evidence="1" type="ORF">SAMN05216554_2930</name>
</gene>
<keyword evidence="1" id="KW-0808">Transferase</keyword>
<dbReference type="Proteomes" id="UP000198891">
    <property type="component" value="Unassembled WGS sequence"/>
</dbReference>
<organism evidence="1 2">
    <name type="scientific">Herbiconiux ginsengi</name>
    <dbReference type="NCBI Taxonomy" id="381665"/>
    <lineage>
        <taxon>Bacteria</taxon>
        <taxon>Bacillati</taxon>
        <taxon>Actinomycetota</taxon>
        <taxon>Actinomycetes</taxon>
        <taxon>Micrococcales</taxon>
        <taxon>Microbacteriaceae</taxon>
        <taxon>Herbiconiux</taxon>
    </lineage>
</organism>
<keyword evidence="1" id="KW-0418">Kinase</keyword>
<sequence>MGSTLYFVIGPAGSGKSTVSTLIAQRMHAAYLDKDSVATFFTEALLEAAGTDKHERDNNEYYQRVVMDLEYRTLLRLAGDNLRLGNAVVLDAPFVRYFPRDDFLEKAAAEHDWPNDVEIVVVHVTVEGSRVKNRVDARGYERDAWKLAHWDEFWAAAQASECRWRGAHHILFDNSADGAAGNLEQTLAAFTATP</sequence>
<dbReference type="AlphaFoldDB" id="A0A1H3RNW0"/>
<keyword evidence="2" id="KW-1185">Reference proteome</keyword>
<dbReference type="RefSeq" id="WP_092555071.1">
    <property type="nucleotide sequence ID" value="NZ_FNPZ01000003.1"/>
</dbReference>
<dbReference type="Pfam" id="PF13671">
    <property type="entry name" value="AAA_33"/>
    <property type="match status" value="1"/>
</dbReference>
<dbReference type="EMBL" id="FNPZ01000003">
    <property type="protein sequence ID" value="SDZ26921.1"/>
    <property type="molecule type" value="Genomic_DNA"/>
</dbReference>
<dbReference type="GO" id="GO:0016301">
    <property type="term" value="F:kinase activity"/>
    <property type="evidence" value="ECO:0007669"/>
    <property type="project" value="UniProtKB-KW"/>
</dbReference>
<dbReference type="STRING" id="381665.SAMN05216554_2930"/>
<dbReference type="PANTHER" id="PTHR37807:SF3">
    <property type="entry name" value="OS07G0160300 PROTEIN"/>
    <property type="match status" value="1"/>
</dbReference>
<protein>
    <submittedName>
        <fullName evidence="1">Predicted kinase</fullName>
    </submittedName>
</protein>
<dbReference type="Gene3D" id="3.40.50.300">
    <property type="entry name" value="P-loop containing nucleotide triphosphate hydrolases"/>
    <property type="match status" value="1"/>
</dbReference>
<dbReference type="SUPFAM" id="SSF52540">
    <property type="entry name" value="P-loop containing nucleoside triphosphate hydrolases"/>
    <property type="match status" value="1"/>
</dbReference>
<reference evidence="1 2" key="1">
    <citation type="submission" date="2016-10" db="EMBL/GenBank/DDBJ databases">
        <authorList>
            <person name="de Groot N.N."/>
        </authorList>
    </citation>
    <scope>NUCLEOTIDE SEQUENCE [LARGE SCALE GENOMIC DNA]</scope>
    <source>
        <strain evidence="1 2">CGMCC 4.3491</strain>
    </source>
</reference>
<proteinExistence type="predicted"/>
<evidence type="ECO:0000313" key="1">
    <source>
        <dbReference type="EMBL" id="SDZ26921.1"/>
    </source>
</evidence>
<name>A0A1H3RNW0_9MICO</name>
<accession>A0A1H3RNW0</accession>
<dbReference type="OrthoDB" id="198115at2"/>